<dbReference type="PANTHER" id="PTHR31157">
    <property type="entry name" value="SCP DOMAIN-CONTAINING PROTEIN"/>
    <property type="match status" value="1"/>
</dbReference>
<evidence type="ECO:0000313" key="4">
    <source>
        <dbReference type="Proteomes" id="UP000235036"/>
    </source>
</evidence>
<dbReference type="EMBL" id="NRQW01000236">
    <property type="protein sequence ID" value="PLZ90318.1"/>
    <property type="molecule type" value="Genomic_DNA"/>
</dbReference>
<name>A0A2N6K3T5_FISMU</name>
<evidence type="ECO:0000256" key="1">
    <source>
        <dbReference type="SAM" id="MobiDB-lite"/>
    </source>
</evidence>
<dbReference type="SUPFAM" id="SSF51120">
    <property type="entry name" value="beta-Roll"/>
    <property type="match status" value="1"/>
</dbReference>
<organism evidence="3 4">
    <name type="scientific">Fischerella muscicola CCMEE 5323</name>
    <dbReference type="NCBI Taxonomy" id="2019572"/>
    <lineage>
        <taxon>Bacteria</taxon>
        <taxon>Bacillati</taxon>
        <taxon>Cyanobacteriota</taxon>
        <taxon>Cyanophyceae</taxon>
        <taxon>Nostocales</taxon>
        <taxon>Hapalosiphonaceae</taxon>
        <taxon>Fischerella</taxon>
    </lineage>
</organism>
<dbReference type="InterPro" id="IPR035940">
    <property type="entry name" value="CAP_sf"/>
</dbReference>
<sequence>MATNNLTFEQQVVELTNQERAKNGLAPLKENAELNYAADEYAELMSDRGVLSHTGPDGSQPWDRAKAVGYEAQTMGENIAAGQKTPEQVVAAWMNSPGHRANILNPKYTEIGVGFDDNYWVQKFGSGDLNPESYIPNSPSSDASGSSEPTPQPSDDTDTVSGETGNPPQDSQDDNVVEGSPTNDQLNEGNRQNPLTGDADVDMLTGEKGKNVLPGEKDNNVLKGGDGKKNLLDTLFGGGGDRLVFGTVQDKDVIAGSDTNQNGSDLRQILTSQGNSGQNQFSDYLKSKNIGGDITNCSEVFDNLKLGGFDNSSVLPNSDSSQFTGGNFMK</sequence>
<dbReference type="Proteomes" id="UP000235036">
    <property type="component" value="Unassembled WGS sequence"/>
</dbReference>
<feature type="domain" description="SCP" evidence="2">
    <location>
        <begin position="14"/>
        <end position="118"/>
    </location>
</feature>
<gene>
    <name evidence="3" type="ORF">CEN44_10945</name>
</gene>
<dbReference type="Pfam" id="PF00188">
    <property type="entry name" value="CAP"/>
    <property type="match status" value="1"/>
</dbReference>
<dbReference type="SUPFAM" id="SSF55797">
    <property type="entry name" value="PR-1-like"/>
    <property type="match status" value="1"/>
</dbReference>
<dbReference type="PANTHER" id="PTHR31157:SF1">
    <property type="entry name" value="SCP DOMAIN-CONTAINING PROTEIN"/>
    <property type="match status" value="1"/>
</dbReference>
<dbReference type="CDD" id="cd05379">
    <property type="entry name" value="CAP_bacterial"/>
    <property type="match status" value="1"/>
</dbReference>
<feature type="region of interest" description="Disordered" evidence="1">
    <location>
        <begin position="130"/>
        <end position="200"/>
    </location>
</feature>
<accession>A0A2N6K3T5</accession>
<dbReference type="AlphaFoldDB" id="A0A2N6K3T5"/>
<dbReference type="Gene3D" id="2.150.10.10">
    <property type="entry name" value="Serralysin-like metalloprotease, C-terminal"/>
    <property type="match status" value="1"/>
</dbReference>
<feature type="compositionally biased region" description="Polar residues" evidence="1">
    <location>
        <begin position="159"/>
        <end position="170"/>
    </location>
</feature>
<evidence type="ECO:0000313" key="3">
    <source>
        <dbReference type="EMBL" id="PLZ90318.1"/>
    </source>
</evidence>
<feature type="compositionally biased region" description="Polar residues" evidence="1">
    <location>
        <begin position="180"/>
        <end position="195"/>
    </location>
</feature>
<protein>
    <submittedName>
        <fullName evidence="3">SCP-like extracellular</fullName>
    </submittedName>
</protein>
<reference evidence="3 4" key="1">
    <citation type="submission" date="2017-08" db="EMBL/GenBank/DDBJ databases">
        <title>Genomes of Fischerella (Mastigocladus) sp. strains.</title>
        <authorList>
            <person name="Miller S.R."/>
        </authorList>
    </citation>
    <scope>NUCLEOTIDE SEQUENCE [LARGE SCALE GENOMIC DNA]</scope>
    <source>
        <strain evidence="3 4">CCMEE 5323</strain>
    </source>
</reference>
<dbReference type="Gene3D" id="3.40.33.10">
    <property type="entry name" value="CAP"/>
    <property type="match status" value="1"/>
</dbReference>
<feature type="compositionally biased region" description="Low complexity" evidence="1">
    <location>
        <begin position="136"/>
        <end position="149"/>
    </location>
</feature>
<dbReference type="InterPro" id="IPR014044">
    <property type="entry name" value="CAP_dom"/>
</dbReference>
<dbReference type="RefSeq" id="WP_016866817.1">
    <property type="nucleotide sequence ID" value="NZ_CAWNVR010000330.1"/>
</dbReference>
<evidence type="ECO:0000259" key="2">
    <source>
        <dbReference type="Pfam" id="PF00188"/>
    </source>
</evidence>
<dbReference type="InterPro" id="IPR011049">
    <property type="entry name" value="Serralysin-like_metalloprot_C"/>
</dbReference>
<proteinExistence type="predicted"/>
<keyword evidence="4" id="KW-1185">Reference proteome</keyword>
<comment type="caution">
    <text evidence="3">The sequence shown here is derived from an EMBL/GenBank/DDBJ whole genome shotgun (WGS) entry which is preliminary data.</text>
</comment>